<reference evidence="2 3" key="1">
    <citation type="journal article" date="2012" name="Nat. Commun.">
        <title>A multi-omic map of the lipid-producing yeast Rhodosporidium toruloides.</title>
        <authorList>
            <person name="Zhu Z."/>
            <person name="Zhang S."/>
            <person name="Liu H."/>
            <person name="Shen H."/>
            <person name="Lin X."/>
            <person name="Yang F."/>
            <person name="Zhou Y.J."/>
            <person name="Jin G."/>
            <person name="Ye M."/>
            <person name="Zou H."/>
            <person name="Zou H."/>
            <person name="Zhao Z.K."/>
        </authorList>
    </citation>
    <scope>NUCLEOTIDE SEQUENCE [LARGE SCALE GENOMIC DNA]</scope>
    <source>
        <strain evidence="2 3">NP11</strain>
    </source>
</reference>
<keyword evidence="2" id="KW-0808">Transferase</keyword>
<feature type="compositionally biased region" description="Basic and acidic residues" evidence="1">
    <location>
        <begin position="647"/>
        <end position="672"/>
    </location>
</feature>
<dbReference type="Proteomes" id="UP000016926">
    <property type="component" value="Unassembled WGS sequence"/>
</dbReference>
<dbReference type="AlphaFoldDB" id="M7WX50"/>
<dbReference type="HOGENOM" id="CLU_432929_0_0_1"/>
<keyword evidence="2" id="KW-0418">Kinase</keyword>
<protein>
    <submittedName>
        <fullName evidence="2">Serine threonine protein kinase</fullName>
    </submittedName>
</protein>
<dbReference type="SUPFAM" id="SSF52047">
    <property type="entry name" value="RNI-like"/>
    <property type="match status" value="1"/>
</dbReference>
<keyword evidence="3" id="KW-1185">Reference proteome</keyword>
<evidence type="ECO:0000256" key="1">
    <source>
        <dbReference type="SAM" id="MobiDB-lite"/>
    </source>
</evidence>
<dbReference type="RefSeq" id="XP_016273554.1">
    <property type="nucleotide sequence ID" value="XM_016414398.1"/>
</dbReference>
<gene>
    <name evidence="2" type="ORF">RHTO_00714</name>
</gene>
<dbReference type="OrthoDB" id="3353982at2759"/>
<feature type="compositionally biased region" description="Basic and acidic residues" evidence="1">
    <location>
        <begin position="621"/>
        <end position="636"/>
    </location>
</feature>
<dbReference type="eggNOG" id="ENOG502S284">
    <property type="taxonomic scope" value="Eukaryota"/>
</dbReference>
<dbReference type="GeneID" id="27364727"/>
<evidence type="ECO:0000313" key="3">
    <source>
        <dbReference type="Proteomes" id="UP000016926"/>
    </source>
</evidence>
<name>M7WX50_RHOT1</name>
<evidence type="ECO:0000313" key="2">
    <source>
        <dbReference type="EMBL" id="EMS22435.1"/>
    </source>
</evidence>
<dbReference type="GO" id="GO:0016301">
    <property type="term" value="F:kinase activity"/>
    <property type="evidence" value="ECO:0007669"/>
    <property type="project" value="UniProtKB-KW"/>
</dbReference>
<accession>M7WX50</accession>
<organism evidence="2 3">
    <name type="scientific">Rhodotorula toruloides (strain NP11)</name>
    <name type="common">Yeast</name>
    <name type="synonym">Rhodosporidium toruloides</name>
    <dbReference type="NCBI Taxonomy" id="1130832"/>
    <lineage>
        <taxon>Eukaryota</taxon>
        <taxon>Fungi</taxon>
        <taxon>Dikarya</taxon>
        <taxon>Basidiomycota</taxon>
        <taxon>Pucciniomycotina</taxon>
        <taxon>Microbotryomycetes</taxon>
        <taxon>Sporidiobolales</taxon>
        <taxon>Sporidiobolaceae</taxon>
        <taxon>Rhodotorula</taxon>
    </lineage>
</organism>
<proteinExistence type="predicted"/>
<feature type="region of interest" description="Disordered" evidence="1">
    <location>
        <begin position="621"/>
        <end position="672"/>
    </location>
</feature>
<sequence>MDERWRPRQLMLRGEEVEKDAPSRARRCTSCVGICDAILTSLWDHVVAQLPANEVQHTALALSRALPRTAHISNALFWRHVRVNREVQAWQIIQKLRQEPGAADCARTVATALWRDDPQLLVNLLLALPSLRSICLTVGPLAAPEHLEDLLDPASIKRTGRWKQLEQLAFRFNPYCAERSYYTFLKGAYFDIAPYSLSRLSSSDLPSLRRVSFIQDLPPTHGVTKKETPAFGLHDLEAELDQLRLDEIKASVPISGKYGRKAAQGKMDFAQPIVFFQLSCLTRLATSRVGGQLTHLTFRLPRRNLLPSLTDFPPSLPLSPSFPSLQHLDLSTTHVLDDARLPLLLKLHPTLETLVLDRCSGLISREAVEEPTAFATLRWLGKCCAGVGLARADDIVRAWRRISKERPADAPNVHASVPTANGPTDDEKLVPPVRDILVLPPPTRLRSLGLGLHDTLAPRVVKAWTKAFSEGYEDMVGKTVDRAEDVNDRWERWARTSGRLEEGTRRVVVFREAVAEDWVKQYFPQLFDEDGLEKLVTSSGDDPSLFLDPDPLFSRFCHTRRLLPVPYFYSPSASTPLVASLALELTSTIEAHAADFSFCPVPDCSNAPGVPHLTLSQVGKEDIEERRRREKEVWEREESEEWGPGGWRKDRSEHRGECSHLEGRRAWGAERP</sequence>
<dbReference type="EMBL" id="KB722651">
    <property type="protein sequence ID" value="EMS22435.1"/>
    <property type="molecule type" value="Genomic_DNA"/>
</dbReference>